<evidence type="ECO:0000313" key="2">
    <source>
        <dbReference type="EMBL" id="MBO0935706.1"/>
    </source>
</evidence>
<feature type="signal peptide" evidence="1">
    <location>
        <begin position="1"/>
        <end position="20"/>
    </location>
</feature>
<evidence type="ECO:0000256" key="1">
    <source>
        <dbReference type="SAM" id="SignalP"/>
    </source>
</evidence>
<dbReference type="Proteomes" id="UP000664034">
    <property type="component" value="Unassembled WGS sequence"/>
</dbReference>
<proteinExistence type="predicted"/>
<reference evidence="2" key="1">
    <citation type="submission" date="2021-03" db="EMBL/GenBank/DDBJ databases">
        <title>Fibrella sp. HMF5335 genome sequencing and assembly.</title>
        <authorList>
            <person name="Kang H."/>
            <person name="Kim H."/>
            <person name="Bae S."/>
            <person name="Joh K."/>
        </authorList>
    </citation>
    <scope>NUCLEOTIDE SEQUENCE</scope>
    <source>
        <strain evidence="2">HMF5335</strain>
    </source>
</reference>
<organism evidence="2 3">
    <name type="scientific">Fibrella rubiginis</name>
    <dbReference type="NCBI Taxonomy" id="2817060"/>
    <lineage>
        <taxon>Bacteria</taxon>
        <taxon>Pseudomonadati</taxon>
        <taxon>Bacteroidota</taxon>
        <taxon>Cytophagia</taxon>
        <taxon>Cytophagales</taxon>
        <taxon>Spirosomataceae</taxon>
        <taxon>Fibrella</taxon>
    </lineage>
</organism>
<dbReference type="EMBL" id="JAFMYV010000002">
    <property type="protein sequence ID" value="MBO0935706.1"/>
    <property type="molecule type" value="Genomic_DNA"/>
</dbReference>
<feature type="chain" id="PRO_5036723642" evidence="1">
    <location>
        <begin position="21"/>
        <end position="215"/>
    </location>
</feature>
<gene>
    <name evidence="2" type="ORF">J2I47_04010</name>
</gene>
<protein>
    <submittedName>
        <fullName evidence="2">Uncharacterized protein</fullName>
    </submittedName>
</protein>
<dbReference type="RefSeq" id="WP_207363273.1">
    <property type="nucleotide sequence ID" value="NZ_JAFMYV010000002.1"/>
</dbReference>
<name>A0A939GFD3_9BACT</name>
<evidence type="ECO:0000313" key="3">
    <source>
        <dbReference type="Proteomes" id="UP000664034"/>
    </source>
</evidence>
<accession>A0A939GFD3</accession>
<keyword evidence="1" id="KW-0732">Signal</keyword>
<comment type="caution">
    <text evidence="2">The sequence shown here is derived from an EMBL/GenBank/DDBJ whole genome shotgun (WGS) entry which is preliminary data.</text>
</comment>
<dbReference type="AlphaFoldDB" id="A0A939GFD3"/>
<keyword evidence="3" id="KW-1185">Reference proteome</keyword>
<sequence length="215" mass="25201">MARLLWFSIVLVTLHQAALAQPTFPVLPDEDYEVYSVVGNYFSRCDESSYVRQPNKLWLVHSQTEIQSGQNSWFKFNEMPKQLAWLFLEKKPFHKQADWWSFLASIDGSQFTRYELKKRLRFACQETLLWTNDKRAYYFGSENWAARGYEALRKDYPDFRSIIQFSKVAFSSDDTKAVCYYSEVSGSFSGEGFLVFLEKKDGKWGVMAKTSLWVS</sequence>